<protein>
    <submittedName>
        <fullName evidence="3">Uncharacterized protein</fullName>
    </submittedName>
</protein>
<dbReference type="AlphaFoldDB" id="A0A7J8FWU7"/>
<reference evidence="3 4" key="1">
    <citation type="journal article" date="2020" name="Nature">
        <title>Six reference-quality genomes reveal evolution of bat adaptations.</title>
        <authorList>
            <person name="Jebb D."/>
            <person name="Huang Z."/>
            <person name="Pippel M."/>
            <person name="Hughes G.M."/>
            <person name="Lavrichenko K."/>
            <person name="Devanna P."/>
            <person name="Winkler S."/>
            <person name="Jermiin L.S."/>
            <person name="Skirmuntt E.C."/>
            <person name="Katzourakis A."/>
            <person name="Burkitt-Gray L."/>
            <person name="Ray D.A."/>
            <person name="Sullivan K.A.M."/>
            <person name="Roscito J.G."/>
            <person name="Kirilenko B.M."/>
            <person name="Davalos L.M."/>
            <person name="Corthals A.P."/>
            <person name="Power M.L."/>
            <person name="Jones G."/>
            <person name="Ransome R.D."/>
            <person name="Dechmann D.K.N."/>
            <person name="Locatelli A.G."/>
            <person name="Puechmaille S.J."/>
            <person name="Fedrigo O."/>
            <person name="Jarvis E.D."/>
            <person name="Hiller M."/>
            <person name="Vernes S.C."/>
            <person name="Myers E.W."/>
            <person name="Teeling E.C."/>
        </authorList>
    </citation>
    <scope>NUCLEOTIDE SEQUENCE [LARGE SCALE GENOMIC DNA]</scope>
    <source>
        <strain evidence="3">MMolMol1</strain>
        <tissue evidence="3">Muscle</tissue>
    </source>
</reference>
<evidence type="ECO:0000313" key="3">
    <source>
        <dbReference type="EMBL" id="KAF6451899.1"/>
    </source>
</evidence>
<feature type="transmembrane region" description="Helical" evidence="2">
    <location>
        <begin position="89"/>
        <end position="109"/>
    </location>
</feature>
<keyword evidence="2" id="KW-0472">Membrane</keyword>
<dbReference type="InParanoid" id="A0A7J8FWU7"/>
<keyword evidence="2" id="KW-0812">Transmembrane</keyword>
<dbReference type="PANTHER" id="PTHR15657">
    <property type="entry name" value="THYROID TRANSCRIPTION FACTOR 1-ASSOCIATED PROTEIN 26"/>
    <property type="match status" value="1"/>
</dbReference>
<dbReference type="EMBL" id="JACASF010000010">
    <property type="protein sequence ID" value="KAF6451899.1"/>
    <property type="molecule type" value="Genomic_DNA"/>
</dbReference>
<evidence type="ECO:0000256" key="1">
    <source>
        <dbReference type="SAM" id="MobiDB-lite"/>
    </source>
</evidence>
<dbReference type="Proteomes" id="UP000550707">
    <property type="component" value="Unassembled WGS sequence"/>
</dbReference>
<evidence type="ECO:0000256" key="2">
    <source>
        <dbReference type="SAM" id="Phobius"/>
    </source>
</evidence>
<keyword evidence="2" id="KW-1133">Transmembrane helix</keyword>
<keyword evidence="4" id="KW-1185">Reference proteome</keyword>
<gene>
    <name evidence="3" type="ORF">HJG59_002289</name>
</gene>
<name>A0A7J8FWU7_MOLMO</name>
<dbReference type="Pfam" id="PF08524">
    <property type="entry name" value="rRNA_processing"/>
    <property type="match status" value="1"/>
</dbReference>
<dbReference type="PRINTS" id="PR01854">
    <property type="entry name" value="BR22PROTEIN"/>
</dbReference>
<sequence>MKTSNQKAQEEYEQVQAKHTAKKQEFERRKQEREAAQRFYKKKKMEVFNILSKKTIKGQPNLNLQMEYRLQKIQENKVDILIPIRVIKYLLFIEFFVYVMYLLTIHLIFNINWIAKLY</sequence>
<dbReference type="GO" id="GO:0005634">
    <property type="term" value="C:nucleus"/>
    <property type="evidence" value="ECO:0007669"/>
    <property type="project" value="TreeGrafter"/>
</dbReference>
<dbReference type="InterPro" id="IPR013730">
    <property type="entry name" value="Fyv7/TAP26"/>
</dbReference>
<accession>A0A7J8FWU7</accession>
<comment type="caution">
    <text evidence="3">The sequence shown here is derived from an EMBL/GenBank/DDBJ whole genome shotgun (WGS) entry which is preliminary data.</text>
</comment>
<dbReference type="PANTHER" id="PTHR15657:SF1">
    <property type="entry name" value="THYROID TRANSCRIPTION FACTOR 1-ASSOCIATED PROTEIN 26"/>
    <property type="match status" value="1"/>
</dbReference>
<evidence type="ECO:0000313" key="4">
    <source>
        <dbReference type="Proteomes" id="UP000550707"/>
    </source>
</evidence>
<feature type="region of interest" description="Disordered" evidence="1">
    <location>
        <begin position="1"/>
        <end position="29"/>
    </location>
</feature>
<proteinExistence type="predicted"/>
<organism evidence="3 4">
    <name type="scientific">Molossus molossus</name>
    <name type="common">Pallas' mastiff bat</name>
    <name type="synonym">Vespertilio molossus</name>
    <dbReference type="NCBI Taxonomy" id="27622"/>
    <lineage>
        <taxon>Eukaryota</taxon>
        <taxon>Metazoa</taxon>
        <taxon>Chordata</taxon>
        <taxon>Craniata</taxon>
        <taxon>Vertebrata</taxon>
        <taxon>Euteleostomi</taxon>
        <taxon>Mammalia</taxon>
        <taxon>Eutheria</taxon>
        <taxon>Laurasiatheria</taxon>
        <taxon>Chiroptera</taxon>
        <taxon>Yangochiroptera</taxon>
        <taxon>Molossidae</taxon>
        <taxon>Molossus</taxon>
    </lineage>
</organism>